<name>A0A1A5YA22_9BACL</name>
<reference evidence="1 2" key="1">
    <citation type="submission" date="2016-05" db="EMBL/GenBank/DDBJ databases">
        <title>Paenibacillus oryzae. sp. nov., isolated from the rice root.</title>
        <authorList>
            <person name="Zhang J."/>
            <person name="Zhang X."/>
        </authorList>
    </citation>
    <scope>NUCLEOTIDE SEQUENCE [LARGE SCALE GENOMIC DNA]</scope>
    <source>
        <strain evidence="1 2">1DrF-4</strain>
    </source>
</reference>
<accession>A0A1A5YA22</accession>
<comment type="caution">
    <text evidence="1">The sequence shown here is derived from an EMBL/GenBank/DDBJ whole genome shotgun (WGS) entry which is preliminary data.</text>
</comment>
<dbReference type="Proteomes" id="UP000092024">
    <property type="component" value="Unassembled WGS sequence"/>
</dbReference>
<dbReference type="EMBL" id="LYPA01000080">
    <property type="protein sequence ID" value="OBR62469.1"/>
    <property type="molecule type" value="Genomic_DNA"/>
</dbReference>
<evidence type="ECO:0000313" key="2">
    <source>
        <dbReference type="Proteomes" id="UP000092024"/>
    </source>
</evidence>
<evidence type="ECO:0000313" key="1">
    <source>
        <dbReference type="EMBL" id="OBR62469.1"/>
    </source>
</evidence>
<dbReference type="STRING" id="1844972.A7K91_02325"/>
<keyword evidence="2" id="KW-1185">Reference proteome</keyword>
<dbReference type="RefSeq" id="WP_068687329.1">
    <property type="nucleotide sequence ID" value="NZ_LYPA01000080.1"/>
</dbReference>
<dbReference type="OrthoDB" id="2678759at2"/>
<proteinExistence type="predicted"/>
<sequence>MYEITIDLKTDWAKTALEVLRGAGSAISEDAGFEETALSYFLLTMSQEQAEGMTAETGRRLEEMENIVISHMEDTIVPDIRERTRYTGNTFHFCWVYNQGEHIVELNSEYRIPL</sequence>
<gene>
    <name evidence="1" type="ORF">A7K91_02325</name>
</gene>
<organism evidence="1 2">
    <name type="scientific">Paenibacillus oryzae</name>
    <dbReference type="NCBI Taxonomy" id="1844972"/>
    <lineage>
        <taxon>Bacteria</taxon>
        <taxon>Bacillati</taxon>
        <taxon>Bacillota</taxon>
        <taxon>Bacilli</taxon>
        <taxon>Bacillales</taxon>
        <taxon>Paenibacillaceae</taxon>
        <taxon>Paenibacillus</taxon>
    </lineage>
</organism>
<protein>
    <submittedName>
        <fullName evidence="1">Uncharacterized protein</fullName>
    </submittedName>
</protein>
<dbReference type="AlphaFoldDB" id="A0A1A5YA22"/>